<dbReference type="Gene3D" id="3.10.590.10">
    <property type="entry name" value="ph1033 like domains"/>
    <property type="match status" value="1"/>
</dbReference>
<keyword evidence="4" id="KW-0539">Nucleus</keyword>
<evidence type="ECO:0000313" key="8">
    <source>
        <dbReference type="Proteomes" id="UP000091956"/>
    </source>
</evidence>
<dbReference type="InterPro" id="IPR047197">
    <property type="entry name" value="THYN1-like_EVE"/>
</dbReference>
<keyword evidence="3" id="KW-0597">Phosphoprotein</keyword>
<dbReference type="InterPro" id="IPR052181">
    <property type="entry name" value="5hmC_binding"/>
</dbReference>
<dbReference type="OrthoDB" id="41445at2759"/>
<dbReference type="STRING" id="342668.A0A1B8GFP3"/>
<dbReference type="AlphaFoldDB" id="A0A1B8GFP3"/>
<feature type="region of interest" description="Disordered" evidence="5">
    <location>
        <begin position="1"/>
        <end position="24"/>
    </location>
</feature>
<feature type="domain" description="EVE" evidence="6">
    <location>
        <begin position="91"/>
        <end position="250"/>
    </location>
</feature>
<dbReference type="PANTHER" id="PTHR14087:SF7">
    <property type="entry name" value="THYMOCYTE NUCLEAR PROTEIN 1"/>
    <property type="match status" value="1"/>
</dbReference>
<protein>
    <recommendedName>
        <fullName evidence="2">Thymocyte nuclear protein 1</fullName>
    </recommendedName>
</protein>
<dbReference type="InterPro" id="IPR002740">
    <property type="entry name" value="EVE_domain"/>
</dbReference>
<feature type="compositionally biased region" description="Basic and acidic residues" evidence="5">
    <location>
        <begin position="1"/>
        <end position="17"/>
    </location>
</feature>
<evidence type="ECO:0000256" key="2">
    <source>
        <dbReference type="ARBA" id="ARBA00014654"/>
    </source>
</evidence>
<dbReference type="InterPro" id="IPR015947">
    <property type="entry name" value="PUA-like_sf"/>
</dbReference>
<reference evidence="7 8" key="1">
    <citation type="submission" date="2016-03" db="EMBL/GenBank/DDBJ databases">
        <title>Comparative genomics of Pseudogymnoascus destructans, the fungus causing white-nose syndrome of bats.</title>
        <authorList>
            <person name="Palmer J.M."/>
            <person name="Drees K.P."/>
            <person name="Foster J.T."/>
            <person name="Lindner D.L."/>
        </authorList>
    </citation>
    <scope>NUCLEOTIDE SEQUENCE [LARGE SCALE GENOMIC DNA]</scope>
    <source>
        <strain evidence="7 8">UAMH 10579</strain>
    </source>
</reference>
<evidence type="ECO:0000256" key="4">
    <source>
        <dbReference type="ARBA" id="ARBA00023242"/>
    </source>
</evidence>
<dbReference type="FunFam" id="3.10.590.10:FF:000003">
    <property type="entry name" value="Thymocyte nuclear protein 1"/>
    <property type="match status" value="1"/>
</dbReference>
<sequence>MAKRKTIDGELGEERVTRRSTRGRTVKEEVVDEEMIVEKVKAKDTVKTKGMAVKKSPIKDEESESKEEVKKTETLPAKTNGTAPSAPGERQHWLLKAEPESRLEKGHDVKFSIDDLAAKSVPEPWDGIRSYAARNNLRAMKKGDLAFFYHSSCKTPAIVGVMEIVQEHSPDLTAQDPKAAYYDPKDTDPSNPRWSVVHVEFREKFSNPLTLRELKDMQGSWKEISEMQLLKQSRLSVTGVTGGEWEFLMSVIKKREKGDVKEEM</sequence>
<reference evidence="8" key="2">
    <citation type="journal article" date="2018" name="Nat. Commun.">
        <title>Extreme sensitivity to ultraviolet light in the fungal pathogen causing white-nose syndrome of bats.</title>
        <authorList>
            <person name="Palmer J.M."/>
            <person name="Drees K.P."/>
            <person name="Foster J.T."/>
            <person name="Lindner D.L."/>
        </authorList>
    </citation>
    <scope>NUCLEOTIDE SEQUENCE [LARGE SCALE GENOMIC DNA]</scope>
    <source>
        <strain evidence="8">UAMH 10579</strain>
    </source>
</reference>
<dbReference type="GO" id="GO:0005634">
    <property type="term" value="C:nucleus"/>
    <property type="evidence" value="ECO:0007669"/>
    <property type="project" value="UniProtKB-SubCell"/>
</dbReference>
<dbReference type="CDD" id="cd21133">
    <property type="entry name" value="EVE"/>
    <property type="match status" value="1"/>
</dbReference>
<evidence type="ECO:0000256" key="5">
    <source>
        <dbReference type="SAM" id="MobiDB-lite"/>
    </source>
</evidence>
<comment type="subcellular location">
    <subcellularLocation>
        <location evidence="1">Nucleus</location>
    </subcellularLocation>
</comment>
<dbReference type="SUPFAM" id="SSF88697">
    <property type="entry name" value="PUA domain-like"/>
    <property type="match status" value="1"/>
</dbReference>
<dbReference type="GeneID" id="28839597"/>
<evidence type="ECO:0000259" key="6">
    <source>
        <dbReference type="Pfam" id="PF01878"/>
    </source>
</evidence>
<dbReference type="Proteomes" id="UP000091956">
    <property type="component" value="Unassembled WGS sequence"/>
</dbReference>
<evidence type="ECO:0000256" key="3">
    <source>
        <dbReference type="ARBA" id="ARBA00022553"/>
    </source>
</evidence>
<proteinExistence type="predicted"/>
<keyword evidence="8" id="KW-1185">Reference proteome</keyword>
<evidence type="ECO:0000256" key="1">
    <source>
        <dbReference type="ARBA" id="ARBA00004123"/>
    </source>
</evidence>
<feature type="region of interest" description="Disordered" evidence="5">
    <location>
        <begin position="45"/>
        <end position="91"/>
    </location>
</feature>
<dbReference type="RefSeq" id="XP_018128383.1">
    <property type="nucleotide sequence ID" value="XM_018275664.2"/>
</dbReference>
<dbReference type="EMBL" id="KV460241">
    <property type="protein sequence ID" value="OBT94650.1"/>
    <property type="molecule type" value="Genomic_DNA"/>
</dbReference>
<dbReference type="Pfam" id="PF01878">
    <property type="entry name" value="EVE"/>
    <property type="match status" value="1"/>
</dbReference>
<evidence type="ECO:0000313" key="7">
    <source>
        <dbReference type="EMBL" id="OBT94650.1"/>
    </source>
</evidence>
<dbReference type="PANTHER" id="PTHR14087">
    <property type="entry name" value="THYMOCYTE NUCLEAR PROTEIN 1"/>
    <property type="match status" value="1"/>
</dbReference>
<accession>A0A1B8GFP3</accession>
<name>A0A1B8GFP3_9PEZI</name>
<gene>
    <name evidence="7" type="ORF">VE01_06211</name>
</gene>
<organism evidence="7 8">
    <name type="scientific">Pseudogymnoascus verrucosus</name>
    <dbReference type="NCBI Taxonomy" id="342668"/>
    <lineage>
        <taxon>Eukaryota</taxon>
        <taxon>Fungi</taxon>
        <taxon>Dikarya</taxon>
        <taxon>Ascomycota</taxon>
        <taxon>Pezizomycotina</taxon>
        <taxon>Leotiomycetes</taxon>
        <taxon>Thelebolales</taxon>
        <taxon>Thelebolaceae</taxon>
        <taxon>Pseudogymnoascus</taxon>
    </lineage>
</organism>